<feature type="compositionally biased region" description="Basic and acidic residues" evidence="1">
    <location>
        <begin position="537"/>
        <end position="547"/>
    </location>
</feature>
<evidence type="ECO:0000313" key="3">
    <source>
        <dbReference type="Proteomes" id="UP000593850"/>
    </source>
</evidence>
<dbReference type="GeneID" id="65131015"/>
<sequence length="1204" mass="129445">MIVKGVKISELELRNELTGKENIPFQDSFSNGKLNLEGIIDYFQKVTDLNISLQSLVNIKLCIQSASELEFYASNVGDVYFNTGDKKLYMYQEDGTYTISDPSKTQLYVFLTPLDSEKSDAIYRWDENSKQFIVPSYVDDIIEVYATYDVSPIGLLNNIKLYKDAKHTQAVIGEVGKIYINIEEGQPAYSFRWSGSIWVSVNDGGPLIIGEITGTAYDGGKGKHSKDIIDSLPDTVLSNVSSTVEKTSTTNKINVNNKKRGSDELYVNNTDSSVVLDSSTSTEAGLMAAADKKLFDSMPKMWLTENTTVTTAADKVTVVQPISRVIDGVYADSGNLYRDIPAATTTTAGIMTAADKVRLDTGVAEDILAEREAREAADRQLQSNIDAEASTRSQADTALGNRITTESSDREAADTALGGRIDKEIADRGDAIDAVTDKINTEIADRKAAITAEETARTQADEALRTDLNAEVTRAKNAENNITANYQSADSAINTRISTEIADRKQADTELQLAISAETTRATGKEAELSTAISNETTERQKGDQDNNTKITEVSNLLNGFIATKGQPNGFASLDGKGLIPSSQLPAYVDDVIEVATFDELPEVGEAGKIYVTLDTNLTYRWSGTRYIEISQSLALGETSSTAYAGDKGKYLKDVSDSLPSDIITNLKFLSSTNYVNIMGDKKTKGEDGIYVDASLAIVSIGAASSTFAGVMTTDDKVKLDGLKTQEGITSDINAVLSNLTTHITNKLNPHSVTKAQVGLGNVDNTSDADKPVSTAVQAELDKKTNSAITDIDFANSTADNAIMTVDLANGITTSEKNITLPKASSTSAGIITSQESIKLNKILTNGDGTKFLADNGTYITVETEVNTEAVKTTNEIPVAGGPLASLLNSAGITSISSDTNLLDLFMTLFTKELWPGSLTFTEGAPNATISVPSFTLSSTGLVEVGTPITISDTTLSAAVASSTPRKYSGFTYGYSAANDNSKDSDNNTITINGSNVNLLEENYTMARLVNGKSESATPNTDYSAVTLESKVFNAIEGSNTVKVDIKGPKATATFASMPVYYACSNLGKTSDEHKTVAKESATFSSIVPGNTKTLTVTGVYPYFTNKDNITTFAKLPLSTSKLLDITYVAETADNKHAFKLPSKFTVSSITLLNTLNDKYEDYSIDRFTVTTENIEVQGSQVEYKTYTRNDGINGSSSFKITFA</sequence>
<dbReference type="RefSeq" id="YP_010112537.1">
    <property type="nucleotide sequence ID" value="NC_055893.1"/>
</dbReference>
<feature type="region of interest" description="Disordered" evidence="1">
    <location>
        <begin position="525"/>
        <end position="548"/>
    </location>
</feature>
<name>A0A7M1RRL6_9CAUD</name>
<keyword evidence="3" id="KW-1185">Reference proteome</keyword>
<evidence type="ECO:0000256" key="1">
    <source>
        <dbReference type="SAM" id="MobiDB-lite"/>
    </source>
</evidence>
<proteinExistence type="predicted"/>
<dbReference type="KEGG" id="vg:65131015"/>
<evidence type="ECO:0000313" key="2">
    <source>
        <dbReference type="EMBL" id="QOR57085.1"/>
    </source>
</evidence>
<protein>
    <submittedName>
        <fullName evidence="2">YomR-like protein</fullName>
    </submittedName>
</protein>
<dbReference type="EMBL" id="MT774400">
    <property type="protein sequence ID" value="QOR57085.1"/>
    <property type="molecule type" value="Genomic_DNA"/>
</dbReference>
<feature type="region of interest" description="Disordered" evidence="1">
    <location>
        <begin position="380"/>
        <end position="413"/>
    </location>
</feature>
<feature type="compositionally biased region" description="Polar residues" evidence="1">
    <location>
        <begin position="390"/>
        <end position="406"/>
    </location>
</feature>
<dbReference type="Proteomes" id="UP000593850">
    <property type="component" value="Segment"/>
</dbReference>
<reference evidence="2 3" key="1">
    <citation type="submission" date="2020-07" db="EMBL/GenBank/DDBJ databases">
        <title>Taxonomic proposal: Crassvirales, a new order of highly abundant and diverse bacterial viruses.</title>
        <authorList>
            <person name="Shkoporov A.N."/>
            <person name="Stockdale S.R."/>
            <person name="Guerin E."/>
            <person name="Ross R.P."/>
            <person name="Hill C."/>
        </authorList>
    </citation>
    <scope>NUCLEOTIDE SEQUENCE [LARGE SCALE GENOMIC DNA]</scope>
</reference>
<accession>A0A7M1RRL6</accession>
<organism evidence="2 3">
    <name type="scientific">uncultured phage cr4_1</name>
    <dbReference type="NCBI Taxonomy" id="2772084"/>
    <lineage>
        <taxon>Viruses</taxon>
        <taxon>Duplodnaviria</taxon>
        <taxon>Heunggongvirae</taxon>
        <taxon>Uroviricota</taxon>
        <taxon>Caudoviricetes</taxon>
        <taxon>Crassvirales</taxon>
        <taxon>Suoliviridae</taxon>
        <taxon>Loutivirinae</taxon>
        <taxon>Buorbuivirus</taxon>
        <taxon>Buorbuivirus hominis</taxon>
    </lineage>
</organism>